<dbReference type="Proteomes" id="UP001500301">
    <property type="component" value="Unassembled WGS sequence"/>
</dbReference>
<keyword evidence="3" id="KW-1185">Reference proteome</keyword>
<evidence type="ECO:0008006" key="4">
    <source>
        <dbReference type="Google" id="ProtNLM"/>
    </source>
</evidence>
<dbReference type="RefSeq" id="WP_246592397.1">
    <property type="nucleotide sequence ID" value="NZ_BAABBB010000013.1"/>
</dbReference>
<comment type="caution">
    <text evidence="2">The sequence shown here is derived from an EMBL/GenBank/DDBJ whole genome shotgun (WGS) entry which is preliminary data.</text>
</comment>
<organism evidence="2 3">
    <name type="scientific">Nocardioides daeguensis</name>
    <dbReference type="NCBI Taxonomy" id="908359"/>
    <lineage>
        <taxon>Bacteria</taxon>
        <taxon>Bacillati</taxon>
        <taxon>Actinomycetota</taxon>
        <taxon>Actinomycetes</taxon>
        <taxon>Propionibacteriales</taxon>
        <taxon>Nocardioidaceae</taxon>
        <taxon>Nocardioides</taxon>
    </lineage>
</organism>
<feature type="transmembrane region" description="Helical" evidence="1">
    <location>
        <begin position="37"/>
        <end position="58"/>
    </location>
</feature>
<sequence>MDDPDHPAATFRTHRLLRLLGLDRNPLRRRTDHAESILLLAAMVVALLLVPVACAIGTSVHATAVQRAAEERDSLHVVTATVIGDHLAAPSGVLTRPITSAAWLDDAGRAHSGVLPPGADVGADGRARVWIDDEGRAHPAPASPTDDVLVAVTTAFLALILGWILVAAVVGAVRTGMEHRRLADWEREWRIVGASWTGHTP</sequence>
<accession>A0ABP6VN93</accession>
<feature type="transmembrane region" description="Helical" evidence="1">
    <location>
        <begin position="148"/>
        <end position="173"/>
    </location>
</feature>
<dbReference type="EMBL" id="BAABBB010000013">
    <property type="protein sequence ID" value="GAA3537157.1"/>
    <property type="molecule type" value="Genomic_DNA"/>
</dbReference>
<evidence type="ECO:0000313" key="2">
    <source>
        <dbReference type="EMBL" id="GAA3537157.1"/>
    </source>
</evidence>
<reference evidence="3" key="1">
    <citation type="journal article" date="2019" name="Int. J. Syst. Evol. Microbiol.">
        <title>The Global Catalogue of Microorganisms (GCM) 10K type strain sequencing project: providing services to taxonomists for standard genome sequencing and annotation.</title>
        <authorList>
            <consortium name="The Broad Institute Genomics Platform"/>
            <consortium name="The Broad Institute Genome Sequencing Center for Infectious Disease"/>
            <person name="Wu L."/>
            <person name="Ma J."/>
        </authorList>
    </citation>
    <scope>NUCLEOTIDE SEQUENCE [LARGE SCALE GENOMIC DNA]</scope>
    <source>
        <strain evidence="3">JCM 17460</strain>
    </source>
</reference>
<gene>
    <name evidence="2" type="ORF">GCM10022263_26030</name>
</gene>
<dbReference type="PANTHER" id="PTHR42305:SF1">
    <property type="entry name" value="MEMBRANE PROTEIN RV1733C-RELATED"/>
    <property type="match status" value="1"/>
</dbReference>
<dbReference type="PANTHER" id="PTHR42305">
    <property type="entry name" value="MEMBRANE PROTEIN RV1733C-RELATED"/>
    <property type="match status" value="1"/>
</dbReference>
<proteinExistence type="predicted"/>
<dbReference type="InterPro" id="IPR039708">
    <property type="entry name" value="MT1774/Rv1733c-like"/>
</dbReference>
<keyword evidence="1" id="KW-1133">Transmembrane helix</keyword>
<evidence type="ECO:0000313" key="3">
    <source>
        <dbReference type="Proteomes" id="UP001500301"/>
    </source>
</evidence>
<evidence type="ECO:0000256" key="1">
    <source>
        <dbReference type="SAM" id="Phobius"/>
    </source>
</evidence>
<keyword evidence="1" id="KW-0472">Membrane</keyword>
<name>A0ABP6VN93_9ACTN</name>
<protein>
    <recommendedName>
        <fullName evidence="4">Transmembrane protein</fullName>
    </recommendedName>
</protein>
<keyword evidence="1" id="KW-0812">Transmembrane</keyword>